<dbReference type="PROSITE" id="PS50994">
    <property type="entry name" value="INTEGRASE"/>
    <property type="match status" value="1"/>
</dbReference>
<dbReference type="GO" id="GO:0003723">
    <property type="term" value="F:RNA binding"/>
    <property type="evidence" value="ECO:0007669"/>
    <property type="project" value="UniProtKB-KW"/>
</dbReference>
<dbReference type="GO" id="GO:0005634">
    <property type="term" value="C:nucleus"/>
    <property type="evidence" value="ECO:0007669"/>
    <property type="project" value="UniProtKB-ARBA"/>
</dbReference>
<dbReference type="Proteomes" id="UP000324639">
    <property type="component" value="Chromosome Bgt_-05"/>
</dbReference>
<evidence type="ECO:0000313" key="4">
    <source>
        <dbReference type="Proteomes" id="UP000324639"/>
    </source>
</evidence>
<dbReference type="Gene3D" id="3.30.420.10">
    <property type="entry name" value="Ribonuclease H-like superfamily/Ribonuclease H"/>
    <property type="match status" value="1"/>
</dbReference>
<dbReference type="InterPro" id="IPR036397">
    <property type="entry name" value="RNaseH_sf"/>
</dbReference>
<proteinExistence type="predicted"/>
<accession>A0A9X9MFH1</accession>
<dbReference type="InterPro" id="IPR012337">
    <property type="entry name" value="RNaseH-like_sf"/>
</dbReference>
<keyword evidence="1" id="KW-0694">RNA-binding</keyword>
<evidence type="ECO:0000259" key="2">
    <source>
        <dbReference type="PROSITE" id="PS50994"/>
    </source>
</evidence>
<dbReference type="GO" id="GO:0015074">
    <property type="term" value="P:DNA integration"/>
    <property type="evidence" value="ECO:0007669"/>
    <property type="project" value="InterPro"/>
</dbReference>
<protein>
    <submittedName>
        <fullName evidence="3">Bgt-20361</fullName>
    </submittedName>
</protein>
<evidence type="ECO:0000256" key="1">
    <source>
        <dbReference type="ARBA" id="ARBA00022884"/>
    </source>
</evidence>
<reference evidence="3 4" key="1">
    <citation type="submission" date="2018-08" db="EMBL/GenBank/DDBJ databases">
        <authorList>
            <person name="Muller C M."/>
        </authorList>
    </citation>
    <scope>NUCLEOTIDE SEQUENCE [LARGE SCALE GENOMIC DNA]</scope>
</reference>
<name>A0A9X9MFH1_BLUGR</name>
<gene>
    <name evidence="3" type="ORF">BGT96224V316_LOCUS3261</name>
</gene>
<evidence type="ECO:0000313" key="3">
    <source>
        <dbReference type="EMBL" id="VDB84229.1"/>
    </source>
</evidence>
<sequence>MAYEGEEKNDQFNVNQDAFFTDRQYHQTGQAQTSKNNTQGKTCYICGKEECRSWNHTNVERERYKAKFRTSLKEKLGSRFVDRNCFKKQHHQYIVDCEGDDESYVDSDEFEDAFKALELEIQGGNNNAREIDESDVFLTSFGEISCTATRSIMPEMAADTSNRSSIHALTTTKNIAPSSSEADPFAYTTSPLCYTSETFMGIMIDTGASKRSTAGYGQYNALQKLNNNVLNLNKLDKGLVNVQFGIGSTSSIGLIKVDSLIRRIEFHVFRADTPFLLCLADMDKLKTYFNNLTNTLVTPHGIVPVVRRFGHPFMLWDNSLSIYISESFNQCPCYLTNIELQQLHHRFVHPSIHRLHRILERSGHGDFNHRKSLEAITRFCKHCQKYGKLPGQFKFILKEDVQFNYCIFADVMYIDGNPLLHIIDEGTRFQAGRWLKNMSAKSTWDLLCDCWINTYLGPPDIIPHDAGKNFASREFQQCAINVGSTTKSVPVEAHNSVGVVERYYGPLRRIYQIITAEIPGINKALALKMTFKAINDSVGPNGLVPILLVFGAYPRMVKEDATSPSVTQRTEALRKAMKELEQIRATRQVNDALNMRNGPSTTAIHALPLNSPVMVWREGNANQAGSWTGPYKLLDVNSETCTLELPSGPTKFRSTSVKPYLTETTKLVPDNDDFGITAMEQVTFSSENDPLAVDSLQSGRPKRQVGRPRRYATEVNAAIVSA</sequence>
<feature type="domain" description="Integrase catalytic" evidence="2">
    <location>
        <begin position="386"/>
        <end position="562"/>
    </location>
</feature>
<keyword evidence="4" id="KW-1185">Reference proteome</keyword>
<dbReference type="AlphaFoldDB" id="A0A9X9MFH1"/>
<organism evidence="3 4">
    <name type="scientific">Blumeria graminis f. sp. tritici</name>
    <dbReference type="NCBI Taxonomy" id="62690"/>
    <lineage>
        <taxon>Eukaryota</taxon>
        <taxon>Fungi</taxon>
        <taxon>Dikarya</taxon>
        <taxon>Ascomycota</taxon>
        <taxon>Pezizomycotina</taxon>
        <taxon>Leotiomycetes</taxon>
        <taxon>Erysiphales</taxon>
        <taxon>Erysiphaceae</taxon>
        <taxon>Blumeria</taxon>
    </lineage>
</organism>
<dbReference type="EMBL" id="LR026988">
    <property type="protein sequence ID" value="VDB84229.1"/>
    <property type="molecule type" value="Genomic_DNA"/>
</dbReference>
<dbReference type="InterPro" id="IPR001584">
    <property type="entry name" value="Integrase_cat-core"/>
</dbReference>
<dbReference type="SUPFAM" id="SSF53098">
    <property type="entry name" value="Ribonuclease H-like"/>
    <property type="match status" value="1"/>
</dbReference>